<gene>
    <name evidence="2" type="ORF">AF335_03435</name>
</gene>
<dbReference type="Proteomes" id="UP000235945">
    <property type="component" value="Unassembled WGS sequence"/>
</dbReference>
<organism evidence="2 3">
    <name type="scientific">Streptomyces eurocidicus</name>
    <name type="common">Streptoverticillium eurocidicus</name>
    <dbReference type="NCBI Taxonomy" id="66423"/>
    <lineage>
        <taxon>Bacteria</taxon>
        <taxon>Bacillati</taxon>
        <taxon>Actinomycetota</taxon>
        <taxon>Actinomycetes</taxon>
        <taxon>Kitasatosporales</taxon>
        <taxon>Streptomycetaceae</taxon>
        <taxon>Streptomyces</taxon>
    </lineage>
</organism>
<sequence>MLDLIRRIAAWTRRPFVPIVEQRPRHTPTEHPAAGQTAPPPTTVRRPRWCTELLHAEETALVRLYVTAEGERDRLKIEARWRPNAACQHWNMAEAH</sequence>
<dbReference type="EMBL" id="LGUI01000001">
    <property type="protein sequence ID" value="PNE35403.1"/>
    <property type="molecule type" value="Genomic_DNA"/>
</dbReference>
<reference evidence="3" key="1">
    <citation type="submission" date="2015-07" db="EMBL/GenBank/DDBJ databases">
        <authorList>
            <person name="Graham D.E."/>
            <person name="Giannone R.J."/>
            <person name="Gulvik C.A."/>
            <person name="Hettich R.L."/>
            <person name="Klingeman D.M."/>
            <person name="Mahan K.M."/>
            <person name="Parry R.J."/>
            <person name="Spain J.C."/>
        </authorList>
    </citation>
    <scope>NUCLEOTIDE SEQUENCE [LARGE SCALE GENOMIC DNA]</scope>
    <source>
        <strain evidence="3">ATCC 27428</strain>
    </source>
</reference>
<name>A0A2N8P314_STREU</name>
<evidence type="ECO:0000256" key="1">
    <source>
        <dbReference type="SAM" id="MobiDB-lite"/>
    </source>
</evidence>
<dbReference type="AlphaFoldDB" id="A0A2N8P314"/>
<accession>A0A2N8P314</accession>
<protein>
    <submittedName>
        <fullName evidence="2">Uncharacterized protein</fullName>
    </submittedName>
</protein>
<evidence type="ECO:0000313" key="2">
    <source>
        <dbReference type="EMBL" id="PNE35403.1"/>
    </source>
</evidence>
<keyword evidence="3" id="KW-1185">Reference proteome</keyword>
<proteinExistence type="predicted"/>
<evidence type="ECO:0000313" key="3">
    <source>
        <dbReference type="Proteomes" id="UP000235945"/>
    </source>
</evidence>
<feature type="region of interest" description="Disordered" evidence="1">
    <location>
        <begin position="21"/>
        <end position="45"/>
    </location>
</feature>
<comment type="caution">
    <text evidence="2">The sequence shown here is derived from an EMBL/GenBank/DDBJ whole genome shotgun (WGS) entry which is preliminary data.</text>
</comment>